<accession>Q2SF27</accession>
<evidence type="ECO:0000256" key="1">
    <source>
        <dbReference type="SAM" id="MobiDB-lite"/>
    </source>
</evidence>
<feature type="transmembrane region" description="Helical" evidence="2">
    <location>
        <begin position="383"/>
        <end position="407"/>
    </location>
</feature>
<feature type="transmembrane region" description="Helical" evidence="2">
    <location>
        <begin position="357"/>
        <end position="377"/>
    </location>
</feature>
<feature type="transmembrane region" description="Helical" evidence="2">
    <location>
        <begin position="428"/>
        <end position="448"/>
    </location>
</feature>
<dbReference type="Proteomes" id="UP000000238">
    <property type="component" value="Chromosome"/>
</dbReference>
<name>Q2SF27_HAHCH</name>
<feature type="transmembrane region" description="Helical" evidence="2">
    <location>
        <begin position="460"/>
        <end position="486"/>
    </location>
</feature>
<dbReference type="OrthoDB" id="5287122at2"/>
<feature type="transmembrane region" description="Helical" evidence="2">
    <location>
        <begin position="945"/>
        <end position="965"/>
    </location>
</feature>
<feature type="transmembrane region" description="Helical" evidence="2">
    <location>
        <begin position="869"/>
        <end position="888"/>
    </location>
</feature>
<feature type="transmembrane region" description="Helical" evidence="2">
    <location>
        <begin position="842"/>
        <end position="862"/>
    </location>
</feature>
<keyword evidence="2" id="KW-1133">Transmembrane helix</keyword>
<dbReference type="RefSeq" id="WP_011397814.1">
    <property type="nucleotide sequence ID" value="NC_007645.1"/>
</dbReference>
<reference evidence="3 4" key="1">
    <citation type="journal article" date="2005" name="Nucleic Acids Res.">
        <title>Genomic blueprint of Hahella chejuensis, a marine microbe producing an algicidal agent.</title>
        <authorList>
            <person name="Jeong H."/>
            <person name="Yim J.H."/>
            <person name="Lee C."/>
            <person name="Choi S.-H."/>
            <person name="Park Y.K."/>
            <person name="Yoon S.H."/>
            <person name="Hur C.-G."/>
            <person name="Kang H.-Y."/>
            <person name="Kim D."/>
            <person name="Lee H.H."/>
            <person name="Park K.H."/>
            <person name="Park S.-H."/>
            <person name="Park H.-S."/>
            <person name="Lee H.K."/>
            <person name="Oh T.K."/>
            <person name="Kim J.F."/>
        </authorList>
    </citation>
    <scope>NUCLEOTIDE SEQUENCE [LARGE SCALE GENOMIC DNA]</scope>
    <source>
        <strain evidence="3 4">KCTC 2396</strain>
    </source>
</reference>
<dbReference type="Gene3D" id="1.20.1640.10">
    <property type="entry name" value="Multidrug efflux transporter AcrB transmembrane domain"/>
    <property type="match status" value="2"/>
</dbReference>
<feature type="transmembrane region" description="Helical" evidence="2">
    <location>
        <begin position="985"/>
        <end position="1010"/>
    </location>
</feature>
<sequence>MDKLIRATMDRSRASVIVLLMLWIGGYWAFMTMPKESNPDITIPIIYVSVSHEGIAPEDAERLLARPLEQELRTLEGLKEMRSVAAEGYASVTLEFLAGFDPDQALTDVREKVDTAKAKLPVESDEPRVVEINVSQFPVLNLSLSGPFAEDQLVRIARELKRHIEGIPEVLKVEIGGDREDLLELVADMQVLERYGIDYAQLFSLISNNNRLVAAGNIDTGAGRMVIKVPGVIENLPDLLGMPIKIHEGRVITFGDVATVQRTFKDPGGFARVDGKPAVVLEISKRAGANIIETIETVKAVVKIAEERWPSSLTVTYITDESKQIREMLRDLLNNVLFAVVLVLIVMIAAMGMRPALLVGLTIPGAFLASLLVIQALGFTLNIVVLFSLILVAGMLVDGAIVVAELSDRNLESGMARKEAYAQAAYRMAWPVIASTATTLAVFMPLLFWPGMVGEFMKYLPATVIVCLISSLLMALIFMPVLGGVFGRSKAPVNASNGPSRFTHWYAVALARLLAAPGKTLLMFLALLVLTYVAYGRYNHGVEFFPEVEPDSAQVLVHARGDLSVYEKDAMLQSVEQRLSGMPEVRALYARSFAMADGDMAEDVIGVIRFQLIDWHERRPANRILEDMRSRAQDLPLKLEFRKQEDGPAQGKPVKVRLSGSTEEVEDAVGQLHERLRELGGFIDISDNRPLPGIEWRIEVDREKAARYGVDVATVGNVVQLVTTGLKLADYRPDDAEEEVDIRLRAPLERRTLDALGGQMVSTALGPVPVSNFTRLIPAPKTGTLHRVDGERSLTVEADVAEGVQADERITALKESLAKRPLDDVMVKFAGEDEDQRETMVFLAQAFIIAIMLMALILVVQFNSVYQAALVLSAIVFSTAGVLLGLMITGRPFGIVMVGLGLIALAGIVVNNNIILIDTYNQMRASGASPYEAALETGKVRLRPVLLTAVTTVLGLMPMVLGVNVDLMTPSLGIGGPSTQWWTELSSAIAGGLTFATFLTLLITPCLLVIGEKTGARLRTIWRRKSSRRERDEAELEPPQPVRGHSGAPRPKEEIFGK</sequence>
<dbReference type="Pfam" id="PF00873">
    <property type="entry name" value="ACR_tran"/>
    <property type="match status" value="1"/>
</dbReference>
<dbReference type="InterPro" id="IPR027463">
    <property type="entry name" value="AcrB_DN_DC_subdom"/>
</dbReference>
<protein>
    <submittedName>
        <fullName evidence="3">Cation/multidrug efflux pump</fullName>
    </submittedName>
</protein>
<dbReference type="PANTHER" id="PTHR32063">
    <property type="match status" value="1"/>
</dbReference>
<evidence type="ECO:0000313" key="3">
    <source>
        <dbReference type="EMBL" id="ABC30747.1"/>
    </source>
</evidence>
<dbReference type="SUPFAM" id="SSF82866">
    <property type="entry name" value="Multidrug efflux transporter AcrB transmembrane domain"/>
    <property type="match status" value="2"/>
</dbReference>
<keyword evidence="2" id="KW-0812">Transmembrane</keyword>
<dbReference type="GO" id="GO:0005886">
    <property type="term" value="C:plasma membrane"/>
    <property type="evidence" value="ECO:0007669"/>
    <property type="project" value="TreeGrafter"/>
</dbReference>
<dbReference type="Gene3D" id="3.30.70.1440">
    <property type="entry name" value="Multidrug efflux transporter AcrB pore domain"/>
    <property type="match status" value="1"/>
</dbReference>
<dbReference type="Gene3D" id="3.30.70.1320">
    <property type="entry name" value="Multidrug efflux transporter AcrB pore domain like"/>
    <property type="match status" value="1"/>
</dbReference>
<evidence type="ECO:0000256" key="2">
    <source>
        <dbReference type="SAM" id="Phobius"/>
    </source>
</evidence>
<gene>
    <name evidence="3" type="ordered locus">HCH_04032</name>
</gene>
<dbReference type="SUPFAM" id="SSF82714">
    <property type="entry name" value="Multidrug efflux transporter AcrB TolC docking domain, DN and DC subdomains"/>
    <property type="match status" value="2"/>
</dbReference>
<feature type="transmembrane region" description="Helical" evidence="2">
    <location>
        <begin position="507"/>
        <end position="535"/>
    </location>
</feature>
<dbReference type="GO" id="GO:0042910">
    <property type="term" value="F:xenobiotic transmembrane transporter activity"/>
    <property type="evidence" value="ECO:0007669"/>
    <property type="project" value="TreeGrafter"/>
</dbReference>
<keyword evidence="2" id="KW-0472">Membrane</keyword>
<dbReference type="PRINTS" id="PR00702">
    <property type="entry name" value="ACRIFLAVINRP"/>
</dbReference>
<dbReference type="AlphaFoldDB" id="Q2SF27"/>
<dbReference type="eggNOG" id="COG0841">
    <property type="taxonomic scope" value="Bacteria"/>
</dbReference>
<dbReference type="SUPFAM" id="SSF82693">
    <property type="entry name" value="Multidrug efflux transporter AcrB pore domain, PN1, PN2, PC1 and PC2 subdomains"/>
    <property type="match status" value="2"/>
</dbReference>
<dbReference type="Gene3D" id="3.30.2090.10">
    <property type="entry name" value="Multidrug efflux transporter AcrB TolC docking domain, DN and DC subdomains"/>
    <property type="match status" value="2"/>
</dbReference>
<dbReference type="InterPro" id="IPR001036">
    <property type="entry name" value="Acrflvin-R"/>
</dbReference>
<feature type="transmembrane region" description="Helical" evidence="2">
    <location>
        <begin position="12"/>
        <end position="30"/>
    </location>
</feature>
<feature type="transmembrane region" description="Helical" evidence="2">
    <location>
        <begin position="332"/>
        <end position="350"/>
    </location>
</feature>
<organism evidence="3 4">
    <name type="scientific">Hahella chejuensis (strain KCTC 2396)</name>
    <dbReference type="NCBI Taxonomy" id="349521"/>
    <lineage>
        <taxon>Bacteria</taxon>
        <taxon>Pseudomonadati</taxon>
        <taxon>Pseudomonadota</taxon>
        <taxon>Gammaproteobacteria</taxon>
        <taxon>Oceanospirillales</taxon>
        <taxon>Hahellaceae</taxon>
        <taxon>Hahella</taxon>
    </lineage>
</organism>
<feature type="region of interest" description="Disordered" evidence="1">
    <location>
        <begin position="1024"/>
        <end position="1058"/>
    </location>
</feature>
<dbReference type="STRING" id="349521.HCH_04032"/>
<evidence type="ECO:0000313" key="4">
    <source>
        <dbReference type="Proteomes" id="UP000000238"/>
    </source>
</evidence>
<keyword evidence="4" id="KW-1185">Reference proteome</keyword>
<dbReference type="Gene3D" id="3.30.70.1430">
    <property type="entry name" value="Multidrug efflux transporter AcrB pore domain"/>
    <property type="match status" value="2"/>
</dbReference>
<dbReference type="EMBL" id="CP000155">
    <property type="protein sequence ID" value="ABC30747.1"/>
    <property type="molecule type" value="Genomic_DNA"/>
</dbReference>
<dbReference type="KEGG" id="hch:HCH_04032"/>
<dbReference type="PANTHER" id="PTHR32063:SF0">
    <property type="entry name" value="SWARMING MOTILITY PROTEIN SWRC"/>
    <property type="match status" value="1"/>
</dbReference>
<feature type="transmembrane region" description="Helical" evidence="2">
    <location>
        <begin position="894"/>
        <end position="916"/>
    </location>
</feature>
<dbReference type="HOGENOM" id="CLU_002755_1_2_6"/>
<proteinExistence type="predicted"/>